<proteinExistence type="predicted"/>
<protein>
    <submittedName>
        <fullName evidence="1">Uncharacterized protein</fullName>
    </submittedName>
</protein>
<organism evidence="1 2">
    <name type="scientific">Salarias fasciatus</name>
    <name type="common">Jewelled blenny</name>
    <name type="synonym">Blennius fasciatus</name>
    <dbReference type="NCBI Taxonomy" id="181472"/>
    <lineage>
        <taxon>Eukaryota</taxon>
        <taxon>Metazoa</taxon>
        <taxon>Chordata</taxon>
        <taxon>Craniata</taxon>
        <taxon>Vertebrata</taxon>
        <taxon>Euteleostomi</taxon>
        <taxon>Actinopterygii</taxon>
        <taxon>Neopterygii</taxon>
        <taxon>Teleostei</taxon>
        <taxon>Neoteleostei</taxon>
        <taxon>Acanthomorphata</taxon>
        <taxon>Ovalentaria</taxon>
        <taxon>Blenniimorphae</taxon>
        <taxon>Blenniiformes</taxon>
        <taxon>Blennioidei</taxon>
        <taxon>Blenniidae</taxon>
        <taxon>Salariinae</taxon>
        <taxon>Salarias</taxon>
    </lineage>
</organism>
<reference evidence="1" key="2">
    <citation type="submission" date="2025-08" db="UniProtKB">
        <authorList>
            <consortium name="Ensembl"/>
        </authorList>
    </citation>
    <scope>IDENTIFICATION</scope>
</reference>
<dbReference type="AlphaFoldDB" id="A0A672J250"/>
<name>A0A672J250_SALFA</name>
<dbReference type="Proteomes" id="UP000472267">
    <property type="component" value="Chromosome 22"/>
</dbReference>
<reference evidence="1" key="3">
    <citation type="submission" date="2025-09" db="UniProtKB">
        <authorList>
            <consortium name="Ensembl"/>
        </authorList>
    </citation>
    <scope>IDENTIFICATION</scope>
</reference>
<sequence>MLITTVMIFQMYNFAERLAMGAAFSVSWRSGLAMSLDSFKSSCCPSFSAGDFAILLHSGLSICKTLLLNVGTWQRHIVFYFSGVAYLSVTFNSPSQSTPPYARFTLARLFLPTLLHNAGLLTGWVLRNLHF</sequence>
<keyword evidence="2" id="KW-1185">Reference proteome</keyword>
<dbReference type="InParanoid" id="A0A672J250"/>
<evidence type="ECO:0000313" key="2">
    <source>
        <dbReference type="Proteomes" id="UP000472267"/>
    </source>
</evidence>
<dbReference type="Ensembl" id="ENSSFAT00005048972.1">
    <property type="protein sequence ID" value="ENSSFAP00005047374.1"/>
    <property type="gene ID" value="ENSSFAG00005023039.1"/>
</dbReference>
<reference evidence="1" key="1">
    <citation type="submission" date="2019-06" db="EMBL/GenBank/DDBJ databases">
        <authorList>
            <consortium name="Wellcome Sanger Institute Data Sharing"/>
        </authorList>
    </citation>
    <scope>NUCLEOTIDE SEQUENCE [LARGE SCALE GENOMIC DNA]</scope>
</reference>
<evidence type="ECO:0000313" key="1">
    <source>
        <dbReference type="Ensembl" id="ENSSFAP00005047374.1"/>
    </source>
</evidence>
<accession>A0A672J250</accession>